<evidence type="ECO:0000256" key="2">
    <source>
        <dbReference type="ARBA" id="ARBA00004555"/>
    </source>
</evidence>
<dbReference type="InterPro" id="IPR007233">
    <property type="entry name" value="TRAPPC"/>
</dbReference>
<dbReference type="GO" id="GO:0005783">
    <property type="term" value="C:endoplasmic reticulum"/>
    <property type="evidence" value="ECO:0007669"/>
    <property type="project" value="UniProtKB-SubCell"/>
</dbReference>
<keyword evidence="8" id="KW-1185">Reference proteome</keyword>
<evidence type="ECO:0000256" key="5">
    <source>
        <dbReference type="ARBA" id="ARBA00022892"/>
    </source>
</evidence>
<comment type="subcellular location">
    <subcellularLocation>
        <location evidence="1">Endoplasmic reticulum</location>
    </subcellularLocation>
    <subcellularLocation>
        <location evidence="2">Golgi apparatus</location>
    </subcellularLocation>
</comment>
<organism evidence="7 8">
    <name type="scientific">Polypterus senegalus</name>
    <name type="common">Senegal bichir</name>
    <dbReference type="NCBI Taxonomy" id="55291"/>
    <lineage>
        <taxon>Eukaryota</taxon>
        <taxon>Metazoa</taxon>
        <taxon>Chordata</taxon>
        <taxon>Craniata</taxon>
        <taxon>Vertebrata</taxon>
        <taxon>Euteleostomi</taxon>
        <taxon>Actinopterygii</taxon>
        <taxon>Polypteriformes</taxon>
        <taxon>Polypteridae</taxon>
        <taxon>Polypterus</taxon>
    </lineage>
</organism>
<dbReference type="Gene3D" id="3.30.450.70">
    <property type="match status" value="1"/>
</dbReference>
<evidence type="ECO:0000256" key="4">
    <source>
        <dbReference type="ARBA" id="ARBA00022824"/>
    </source>
</evidence>
<proteinExistence type="predicted"/>
<accession>A0A8X8BVV7</accession>
<evidence type="ECO:0000256" key="1">
    <source>
        <dbReference type="ARBA" id="ARBA00004240"/>
    </source>
</evidence>
<dbReference type="EMBL" id="JAATIS010000485">
    <property type="protein sequence ID" value="KAG2468106.1"/>
    <property type="molecule type" value="Genomic_DNA"/>
</dbReference>
<dbReference type="GO" id="GO:0030008">
    <property type="term" value="C:TRAPP complex"/>
    <property type="evidence" value="ECO:0007669"/>
    <property type="project" value="InterPro"/>
</dbReference>
<keyword evidence="4" id="KW-0256">Endoplasmic reticulum</keyword>
<gene>
    <name evidence="7" type="primary">Trappc1</name>
    <name evidence="7" type="ORF">GTO96_0014507</name>
</gene>
<dbReference type="InterPro" id="IPR011012">
    <property type="entry name" value="Longin-like_dom_sf"/>
</dbReference>
<evidence type="ECO:0000256" key="3">
    <source>
        <dbReference type="ARBA" id="ARBA00022448"/>
    </source>
</evidence>
<protein>
    <submittedName>
        <fullName evidence="7">TPPC1 protein</fullName>
    </submittedName>
</protein>
<reference evidence="7 8" key="1">
    <citation type="journal article" date="2021" name="Cell">
        <title>Tracing the genetic footprints of vertebrate landing in non-teleost ray-finned fishes.</title>
        <authorList>
            <person name="Bi X."/>
            <person name="Wang K."/>
            <person name="Yang L."/>
            <person name="Pan H."/>
            <person name="Jiang H."/>
            <person name="Wei Q."/>
            <person name="Fang M."/>
            <person name="Yu H."/>
            <person name="Zhu C."/>
            <person name="Cai Y."/>
            <person name="He Y."/>
            <person name="Gan X."/>
            <person name="Zeng H."/>
            <person name="Yu D."/>
            <person name="Zhu Y."/>
            <person name="Jiang H."/>
            <person name="Qiu Q."/>
            <person name="Yang H."/>
            <person name="Zhang Y.E."/>
            <person name="Wang W."/>
            <person name="Zhu M."/>
            <person name="He S."/>
            <person name="Zhang G."/>
        </authorList>
    </citation>
    <scope>NUCLEOTIDE SEQUENCE [LARGE SCALE GENOMIC DNA]</scope>
    <source>
        <strain evidence="7">Bchr_013</strain>
    </source>
</reference>
<dbReference type="GO" id="GO:0016192">
    <property type="term" value="P:vesicle-mediated transport"/>
    <property type="evidence" value="ECO:0007669"/>
    <property type="project" value="UniProtKB-KW"/>
</dbReference>
<evidence type="ECO:0000313" key="8">
    <source>
        <dbReference type="Proteomes" id="UP000886611"/>
    </source>
</evidence>
<keyword evidence="3" id="KW-0813">Transport</keyword>
<evidence type="ECO:0000313" key="7">
    <source>
        <dbReference type="EMBL" id="KAG2468106.1"/>
    </source>
</evidence>
<comment type="caution">
    <text evidence="7">The sequence shown here is derived from an EMBL/GenBank/DDBJ whole genome shotgun (WGS) entry which is preliminary data.</text>
</comment>
<sequence length="106" mass="11990">MTTSAASEPSLTCLIGNESSQSGIWKYFSFVTNGDRKQEYTRNGTCLHYSEWNRKKQAGISKDELFVEYVVKNPLCSMNEPIQSELFCTKLDGFIRSLPFFSARAG</sequence>
<dbReference type="AlphaFoldDB" id="A0A8X8BVV7"/>
<feature type="non-terminal residue" evidence="7">
    <location>
        <position position="106"/>
    </location>
</feature>
<evidence type="ECO:0000256" key="6">
    <source>
        <dbReference type="ARBA" id="ARBA00023034"/>
    </source>
</evidence>
<name>A0A8X8BVV7_POLSE</name>
<keyword evidence="6" id="KW-0333">Golgi apparatus</keyword>
<dbReference type="GO" id="GO:0005794">
    <property type="term" value="C:Golgi apparatus"/>
    <property type="evidence" value="ECO:0007669"/>
    <property type="project" value="UniProtKB-SubCell"/>
</dbReference>
<dbReference type="Pfam" id="PF04099">
    <property type="entry name" value="Sybindin"/>
    <property type="match status" value="1"/>
</dbReference>
<dbReference type="SUPFAM" id="SSF64356">
    <property type="entry name" value="SNARE-like"/>
    <property type="match status" value="1"/>
</dbReference>
<keyword evidence="5" id="KW-0931">ER-Golgi transport</keyword>
<feature type="non-terminal residue" evidence="7">
    <location>
        <position position="1"/>
    </location>
</feature>
<dbReference type="Proteomes" id="UP000886611">
    <property type="component" value="Unassembled WGS sequence"/>
</dbReference>